<dbReference type="InterPro" id="IPR040442">
    <property type="entry name" value="Pyrv_kinase-like_dom_sf"/>
</dbReference>
<evidence type="ECO:0000256" key="8">
    <source>
        <dbReference type="ARBA" id="ARBA00022777"/>
    </source>
</evidence>
<evidence type="ECO:0000256" key="1">
    <source>
        <dbReference type="ARBA" id="ARBA00001946"/>
    </source>
</evidence>
<evidence type="ECO:0000259" key="14">
    <source>
        <dbReference type="Pfam" id="PF01326"/>
    </source>
</evidence>
<evidence type="ECO:0000259" key="15">
    <source>
        <dbReference type="Pfam" id="PF02896"/>
    </source>
</evidence>
<dbReference type="Gene3D" id="3.50.30.10">
    <property type="entry name" value="Phosphohistidine domain"/>
    <property type="match status" value="1"/>
</dbReference>
<name>A0ABZ0QNR9_9FIRM</name>
<comment type="catalytic activity">
    <reaction evidence="11">
        <text>pyruvate + phosphate + ATP = phosphoenolpyruvate + AMP + diphosphate + H(+)</text>
        <dbReference type="Rhea" id="RHEA:10756"/>
        <dbReference type="ChEBI" id="CHEBI:15361"/>
        <dbReference type="ChEBI" id="CHEBI:15378"/>
        <dbReference type="ChEBI" id="CHEBI:30616"/>
        <dbReference type="ChEBI" id="CHEBI:33019"/>
        <dbReference type="ChEBI" id="CHEBI:43474"/>
        <dbReference type="ChEBI" id="CHEBI:58702"/>
        <dbReference type="ChEBI" id="CHEBI:456215"/>
        <dbReference type="EC" id="2.7.9.1"/>
    </reaction>
</comment>
<dbReference type="SUPFAM" id="SSF56059">
    <property type="entry name" value="Glutathione synthetase ATP-binding domain-like"/>
    <property type="match status" value="1"/>
</dbReference>
<feature type="domain" description="PEP-utilising enzyme C-terminal" evidence="15">
    <location>
        <begin position="532"/>
        <end position="887"/>
    </location>
</feature>
<dbReference type="RefSeq" id="WP_318750641.1">
    <property type="nucleotide sequence ID" value="NZ_CP132508.1"/>
</dbReference>
<evidence type="ECO:0000256" key="10">
    <source>
        <dbReference type="ARBA" id="ARBA00022842"/>
    </source>
</evidence>
<dbReference type="Pfam" id="PF01326">
    <property type="entry name" value="PPDK_N"/>
    <property type="match status" value="2"/>
</dbReference>
<dbReference type="InterPro" id="IPR008279">
    <property type="entry name" value="PEP-util_enz_mobile_dom"/>
</dbReference>
<gene>
    <name evidence="16" type="primary">ppdK</name>
    <name evidence="16" type="ORF">Q5761_11165</name>
</gene>
<dbReference type="InterPro" id="IPR000121">
    <property type="entry name" value="PEP_util_C"/>
</dbReference>
<keyword evidence="6" id="KW-0479">Metal-binding</keyword>
<evidence type="ECO:0000256" key="7">
    <source>
        <dbReference type="ARBA" id="ARBA00022741"/>
    </source>
</evidence>
<dbReference type="Gene3D" id="3.30.1490.20">
    <property type="entry name" value="ATP-grasp fold, A domain"/>
    <property type="match status" value="1"/>
</dbReference>
<protein>
    <recommendedName>
        <fullName evidence="4 11">Pyruvate, phosphate dikinase</fullName>
        <ecNumber evidence="3 11">2.7.9.1</ecNumber>
    </recommendedName>
</protein>
<keyword evidence="8" id="KW-0418">Kinase</keyword>
<dbReference type="Gene3D" id="1.20.80.30">
    <property type="match status" value="1"/>
</dbReference>
<evidence type="ECO:0000256" key="5">
    <source>
        <dbReference type="ARBA" id="ARBA00022679"/>
    </source>
</evidence>
<dbReference type="InterPro" id="IPR015813">
    <property type="entry name" value="Pyrv/PenolPyrv_kinase-like_dom"/>
</dbReference>
<keyword evidence="12" id="KW-0175">Coiled coil</keyword>
<dbReference type="PIRSF" id="PIRSF000853">
    <property type="entry name" value="PPDK"/>
    <property type="match status" value="1"/>
</dbReference>
<dbReference type="NCBIfam" id="NF004531">
    <property type="entry name" value="PRK05878.1"/>
    <property type="match status" value="1"/>
</dbReference>
<evidence type="ECO:0000256" key="6">
    <source>
        <dbReference type="ARBA" id="ARBA00022723"/>
    </source>
</evidence>
<keyword evidence="7" id="KW-0547">Nucleotide-binding</keyword>
<keyword evidence="10" id="KW-0460">Magnesium</keyword>
<dbReference type="Gene3D" id="3.30.470.20">
    <property type="entry name" value="ATP-grasp fold, B domain"/>
    <property type="match status" value="1"/>
</dbReference>
<accession>A0ABZ0QNR9</accession>
<feature type="domain" description="Pyruvate phosphate dikinase AMP/ATP-binding" evidence="14">
    <location>
        <begin position="76"/>
        <end position="312"/>
    </location>
</feature>
<dbReference type="SUPFAM" id="SSF52009">
    <property type="entry name" value="Phosphohistidine domain"/>
    <property type="match status" value="1"/>
</dbReference>
<dbReference type="Pfam" id="PF00391">
    <property type="entry name" value="PEP-utilizers"/>
    <property type="match status" value="1"/>
</dbReference>
<evidence type="ECO:0000313" key="17">
    <source>
        <dbReference type="Proteomes" id="UP001304683"/>
    </source>
</evidence>
<dbReference type="InterPro" id="IPR002192">
    <property type="entry name" value="PPDK_AMP/ATP-bd"/>
</dbReference>
<dbReference type="PROSITE" id="PS00370">
    <property type="entry name" value="PEP_ENZYMES_PHOS_SITE"/>
    <property type="match status" value="1"/>
</dbReference>
<evidence type="ECO:0000256" key="12">
    <source>
        <dbReference type="SAM" id="Coils"/>
    </source>
</evidence>
<sequence length="896" mass="98915">MSTGIAESAARPQAAPRRWVYFFDEGSGADRNLLGGKGANLAEMTRIGLPVPPGFTITTEACKAYLAAGGRFPAGLMEQVEQQLERLEREIGRRFGDPGRPLLVSVRSGAPVSMPGMMDTILNLGLNDEAVRGLARETGDARFAFDCYRRLIQMFGDVVLRVPAGRFEHALEAARQRRGVRFDHELPAEELERLVETFKGIVREEAGRDFPQDPREQLELAIRAVFDSWNNERAKVYRRIHKIPDDLGTGVNVQAMVFGNTGPDSGTGVMFTRNPSTGARELYGEYLPNAQGEDVVAGIRTPEPIARLKEEQPELYRQLEQVAQRLERQYRDMQDIEFTVDRGRLFLLQTRSGKRTAAAAVRIACDMVREGLIDRETALLRVDPDQVARLLHKQVDPAADVEPLAQGLPASPGAAVGAVVFDPDEAERLGREGQAVILVRPETTPDDIHGIVAAQGVLTSRGGMTSHAAVVARGMGKPAVCGCEALRIDLEREEFQVAGRVFRKGDVITIDGATGRVFAGEVPLVEPELSPEFRQLLEWADQARRLRVLANADTPDDARRAREFGAEGIGLCRTEHMFMGPERLPAVQRMILAETREEREAALAELAVMQQRDFEGILEAMAGLPVTIRLLDPPLHEFLPSLEELVVEVTRLELEGGDPARLAERRELLRKVRALREANPMLGHRGCRLGITFPEVYAMQARAIFRATANLRRRGVDARPEIMIPLVAHVRELAFLRERIEAVRREVEAETGLDLEVRIGTMIEVPRAALTAGEIAQVAEFFSFGTNDLTQTTFGFSRDDAEGKFLHHYLAEKILPENPFVSLDAAGVGRLIELAVAEGRRTRPDLKVGICGEHGGDPASIAFCHRAGLDYVSCSPFRVLIARLAAGRAAVEERGR</sequence>
<dbReference type="Proteomes" id="UP001304683">
    <property type="component" value="Chromosome"/>
</dbReference>
<dbReference type="Gene3D" id="1.10.189.10">
    <property type="entry name" value="Pyruvate Phosphate Dikinase, domain 2"/>
    <property type="match status" value="1"/>
</dbReference>
<keyword evidence="9" id="KW-0067">ATP-binding</keyword>
<comment type="cofactor">
    <cofactor evidence="1 11">
        <name>Mg(2+)</name>
        <dbReference type="ChEBI" id="CHEBI:18420"/>
    </cofactor>
</comment>
<dbReference type="InterPro" id="IPR013815">
    <property type="entry name" value="ATP_grasp_subdomain_1"/>
</dbReference>
<dbReference type="InterPro" id="IPR023151">
    <property type="entry name" value="PEP_util_CS"/>
</dbReference>
<dbReference type="PANTHER" id="PTHR22931">
    <property type="entry name" value="PHOSPHOENOLPYRUVATE DIKINASE-RELATED"/>
    <property type="match status" value="1"/>
</dbReference>
<keyword evidence="5 16" id="KW-0808">Transferase</keyword>
<feature type="domain" description="Pyruvate phosphate dikinase AMP/ATP-binding" evidence="14">
    <location>
        <begin position="317"/>
        <end position="370"/>
    </location>
</feature>
<dbReference type="GO" id="GO:0050242">
    <property type="term" value="F:pyruvate, phosphate dikinase activity"/>
    <property type="evidence" value="ECO:0007669"/>
    <property type="project" value="UniProtKB-EC"/>
</dbReference>
<dbReference type="SUPFAM" id="SSF51621">
    <property type="entry name" value="Phosphoenolpyruvate/pyruvate domain"/>
    <property type="match status" value="1"/>
</dbReference>
<dbReference type="NCBIfam" id="TIGR01828">
    <property type="entry name" value="pyru_phos_dikin"/>
    <property type="match status" value="1"/>
</dbReference>
<evidence type="ECO:0000256" key="3">
    <source>
        <dbReference type="ARBA" id="ARBA00011994"/>
    </source>
</evidence>
<proteinExistence type="inferred from homology"/>
<evidence type="ECO:0000256" key="4">
    <source>
        <dbReference type="ARBA" id="ARBA00020138"/>
    </source>
</evidence>
<dbReference type="EC" id="2.7.9.1" evidence="3 11"/>
<feature type="coiled-coil region" evidence="12">
    <location>
        <begin position="726"/>
        <end position="753"/>
    </location>
</feature>
<keyword evidence="17" id="KW-1185">Reference proteome</keyword>
<dbReference type="Gene3D" id="3.20.20.60">
    <property type="entry name" value="Phosphoenolpyruvate-binding domains"/>
    <property type="match status" value="1"/>
</dbReference>
<evidence type="ECO:0000256" key="2">
    <source>
        <dbReference type="ARBA" id="ARBA00007837"/>
    </source>
</evidence>
<dbReference type="EMBL" id="CP132508">
    <property type="protein sequence ID" value="WPD18904.1"/>
    <property type="molecule type" value="Genomic_DNA"/>
</dbReference>
<evidence type="ECO:0000259" key="13">
    <source>
        <dbReference type="Pfam" id="PF00391"/>
    </source>
</evidence>
<feature type="domain" description="PEP-utilising enzyme mobile" evidence="13">
    <location>
        <begin position="435"/>
        <end position="515"/>
    </location>
</feature>
<reference evidence="16 17" key="1">
    <citation type="submission" date="2023-08" db="EMBL/GenBank/DDBJ databases">
        <title>Genome sequence of Thermaerobacter compostii strain Ins1, a spore-forming filamentous bacterium isolated from a deep geothermal reservoir.</title>
        <authorList>
            <person name="Bregnard D."/>
            <person name="Gonzalez D."/>
            <person name="Junier P."/>
        </authorList>
    </citation>
    <scope>NUCLEOTIDE SEQUENCE [LARGE SCALE GENOMIC DNA]</scope>
    <source>
        <strain evidence="16 17">Ins1</strain>
    </source>
</reference>
<feature type="coiled-coil region" evidence="12">
    <location>
        <begin position="305"/>
        <end position="336"/>
    </location>
</feature>
<evidence type="ECO:0000256" key="9">
    <source>
        <dbReference type="ARBA" id="ARBA00022840"/>
    </source>
</evidence>
<dbReference type="InterPro" id="IPR018274">
    <property type="entry name" value="PEP_util_AS"/>
</dbReference>
<evidence type="ECO:0000256" key="11">
    <source>
        <dbReference type="PIRNR" id="PIRNR000853"/>
    </source>
</evidence>
<keyword evidence="16" id="KW-0670">Pyruvate</keyword>
<evidence type="ECO:0000313" key="16">
    <source>
        <dbReference type="EMBL" id="WPD18904.1"/>
    </source>
</evidence>
<dbReference type="InterPro" id="IPR036637">
    <property type="entry name" value="Phosphohistidine_dom_sf"/>
</dbReference>
<dbReference type="Pfam" id="PF02896">
    <property type="entry name" value="PEP-utilizers_C"/>
    <property type="match status" value="1"/>
</dbReference>
<dbReference type="PANTHER" id="PTHR22931:SF9">
    <property type="entry name" value="PYRUVATE, PHOSPHATE DIKINASE 1, CHLOROPLASTIC"/>
    <property type="match status" value="1"/>
</dbReference>
<dbReference type="InterPro" id="IPR010121">
    <property type="entry name" value="Pyruvate_phosphate_dikinase"/>
</dbReference>
<comment type="similarity">
    <text evidence="2 11">Belongs to the PEP-utilizing enzyme family.</text>
</comment>
<dbReference type="PROSITE" id="PS00742">
    <property type="entry name" value="PEP_ENZYMES_2"/>
    <property type="match status" value="1"/>
</dbReference>
<organism evidence="16 17">
    <name type="scientific">Thermaerobacter composti</name>
    <dbReference type="NCBI Taxonomy" id="554949"/>
    <lineage>
        <taxon>Bacteria</taxon>
        <taxon>Bacillati</taxon>
        <taxon>Bacillota</taxon>
        <taxon>Clostridia</taxon>
        <taxon>Eubacteriales</taxon>
        <taxon>Clostridiales Family XVII. Incertae Sedis</taxon>
        <taxon>Thermaerobacter</taxon>
    </lineage>
</organism>